<dbReference type="AlphaFoldDB" id="A0A4R3MEV0"/>
<sequence>MTKLSDTQALILSAAAQRPEHIALPLPDSLRGGAAAKVVGTMLAKGFLQEVDADLRNGEPVWRETGDGHGVTLVATDAGLAAIGIEPEDANTAPAGATDAPTEESAPDTPKEPEAAPKTRKPREGTKQAKLIEMLRAEGGATIDEIVTALDWRPHTVRGALAGALKKRLGLTITSDKIEGRGRAYMIAED</sequence>
<proteinExistence type="predicted"/>
<dbReference type="OrthoDB" id="7206991at2"/>
<evidence type="ECO:0000256" key="1">
    <source>
        <dbReference type="SAM" id="MobiDB-lite"/>
    </source>
</evidence>
<protein>
    <submittedName>
        <fullName evidence="2">Uncharacterized protein DUF3489</fullName>
    </submittedName>
</protein>
<feature type="compositionally biased region" description="Basic and acidic residues" evidence="1">
    <location>
        <begin position="109"/>
        <end position="127"/>
    </location>
</feature>
<gene>
    <name evidence="2" type="ORF">EDC22_10221</name>
</gene>
<evidence type="ECO:0000313" key="3">
    <source>
        <dbReference type="Proteomes" id="UP000295678"/>
    </source>
</evidence>
<dbReference type="Proteomes" id="UP000295678">
    <property type="component" value="Unassembled WGS sequence"/>
</dbReference>
<dbReference type="Pfam" id="PF11994">
    <property type="entry name" value="DUF3489"/>
    <property type="match status" value="1"/>
</dbReference>
<evidence type="ECO:0000313" key="2">
    <source>
        <dbReference type="EMBL" id="TCT12339.1"/>
    </source>
</evidence>
<keyword evidence="3" id="KW-1185">Reference proteome</keyword>
<comment type="caution">
    <text evidence="2">The sequence shown here is derived from an EMBL/GenBank/DDBJ whole genome shotgun (WGS) entry which is preliminary data.</text>
</comment>
<dbReference type="EMBL" id="SMAK01000002">
    <property type="protein sequence ID" value="TCT12339.1"/>
    <property type="molecule type" value="Genomic_DNA"/>
</dbReference>
<reference evidence="2 3" key="1">
    <citation type="submission" date="2019-03" db="EMBL/GenBank/DDBJ databases">
        <title>Genomic Encyclopedia of Type Strains, Phase IV (KMG-IV): sequencing the most valuable type-strain genomes for metagenomic binning, comparative biology and taxonomic classification.</title>
        <authorList>
            <person name="Goeker M."/>
        </authorList>
    </citation>
    <scope>NUCLEOTIDE SEQUENCE [LARGE SCALE GENOMIC DNA]</scope>
    <source>
        <strain evidence="2 3">DSM 19345</strain>
    </source>
</reference>
<dbReference type="InterPro" id="IPR021880">
    <property type="entry name" value="DUF3489"/>
</dbReference>
<accession>A0A4R3MEV0</accession>
<dbReference type="RefSeq" id="WP_132805145.1">
    <property type="nucleotide sequence ID" value="NZ_SMAK01000002.1"/>
</dbReference>
<organism evidence="2 3">
    <name type="scientific">Tepidamorphus gemmatus</name>
    <dbReference type="NCBI Taxonomy" id="747076"/>
    <lineage>
        <taxon>Bacteria</taxon>
        <taxon>Pseudomonadati</taxon>
        <taxon>Pseudomonadota</taxon>
        <taxon>Alphaproteobacteria</taxon>
        <taxon>Hyphomicrobiales</taxon>
        <taxon>Tepidamorphaceae</taxon>
        <taxon>Tepidamorphus</taxon>
    </lineage>
</organism>
<feature type="region of interest" description="Disordered" evidence="1">
    <location>
        <begin position="88"/>
        <end position="127"/>
    </location>
</feature>
<name>A0A4R3MEV0_9HYPH</name>